<gene>
    <name evidence="2" type="ORF">ACM01_12825</name>
</gene>
<dbReference type="Pfam" id="PF19493">
    <property type="entry name" value="Trypco1"/>
    <property type="match status" value="1"/>
</dbReference>
<name>A0A0J7ZFA0_STRVR</name>
<feature type="domain" description="Trypsin-co-occurring" evidence="1">
    <location>
        <begin position="10"/>
        <end position="107"/>
    </location>
</feature>
<sequence length="124" mass="12781">MTGEYIAVVVGGTEILVEATPVRVSGSEPTAADPGRLAGRVRDAFEEAQSTIVGIAQSTVTAMQGAGRAVQPDAMEVEFALKFSAKGDVILAGAAGEAALKVKLVWDGRDARQRNGEEPDGEAP</sequence>
<evidence type="ECO:0000259" key="1">
    <source>
        <dbReference type="Pfam" id="PF19493"/>
    </source>
</evidence>
<protein>
    <recommendedName>
        <fullName evidence="1">Trypsin-co-occurring domain-containing protein</fullName>
    </recommendedName>
</protein>
<dbReference type="Proteomes" id="UP000037432">
    <property type="component" value="Unassembled WGS sequence"/>
</dbReference>
<comment type="caution">
    <text evidence="2">The sequence shown here is derived from an EMBL/GenBank/DDBJ whole genome shotgun (WGS) entry which is preliminary data.</text>
</comment>
<dbReference type="RefSeq" id="WP_048581296.1">
    <property type="nucleotide sequence ID" value="NZ_LFNT01000011.1"/>
</dbReference>
<evidence type="ECO:0000313" key="2">
    <source>
        <dbReference type="EMBL" id="KMS74801.1"/>
    </source>
</evidence>
<organism evidence="2 3">
    <name type="scientific">Streptomyces viridochromogenes</name>
    <dbReference type="NCBI Taxonomy" id="1938"/>
    <lineage>
        <taxon>Bacteria</taxon>
        <taxon>Bacillati</taxon>
        <taxon>Actinomycetota</taxon>
        <taxon>Actinomycetes</taxon>
        <taxon>Kitasatosporales</taxon>
        <taxon>Streptomycetaceae</taxon>
        <taxon>Streptomyces</taxon>
    </lineage>
</organism>
<evidence type="ECO:0000313" key="3">
    <source>
        <dbReference type="Proteomes" id="UP000037432"/>
    </source>
</evidence>
<accession>A0A0J7ZFA0</accession>
<dbReference type="InterPro" id="IPR045794">
    <property type="entry name" value="Trypco1"/>
</dbReference>
<dbReference type="AlphaFoldDB" id="A0A0J7ZFA0"/>
<dbReference type="PATRIC" id="fig|1938.3.peg.1026"/>
<reference evidence="2 3" key="1">
    <citation type="submission" date="2015-06" db="EMBL/GenBank/DDBJ databases">
        <authorList>
            <person name="Ju K.-S."/>
            <person name="Doroghazi J.R."/>
            <person name="Metcalf W.W."/>
        </authorList>
    </citation>
    <scope>NUCLEOTIDE SEQUENCE [LARGE SCALE GENOMIC DNA]</scope>
    <source>
        <strain evidence="2 3">NRRL 3414</strain>
    </source>
</reference>
<dbReference type="EMBL" id="LFNT01000011">
    <property type="protein sequence ID" value="KMS74801.1"/>
    <property type="molecule type" value="Genomic_DNA"/>
</dbReference>
<dbReference type="OrthoDB" id="489721at2"/>
<dbReference type="NCBIfam" id="NF041216">
    <property type="entry name" value="CU044_2847_fam"/>
    <property type="match status" value="1"/>
</dbReference>
<proteinExistence type="predicted"/>